<comment type="caution">
    <text evidence="6">The sequence shown here is derived from an EMBL/GenBank/DDBJ whole genome shotgun (WGS) entry which is preliminary data.</text>
</comment>
<evidence type="ECO:0000256" key="1">
    <source>
        <dbReference type="ARBA" id="ARBA00023125"/>
    </source>
</evidence>
<accession>A0A085FYX9</accession>
<dbReference type="EMBL" id="JMPI01000077">
    <property type="protein sequence ID" value="KFC76674.1"/>
    <property type="molecule type" value="Genomic_DNA"/>
</dbReference>
<gene>
    <name evidence="6" type="ORF">GBAG_4394</name>
</gene>
<keyword evidence="7" id="KW-1185">Reference proteome</keyword>
<keyword evidence="4" id="KW-1133">Transmembrane helix</keyword>
<dbReference type="GO" id="GO:0000160">
    <property type="term" value="P:phosphorelay signal transduction system"/>
    <property type="evidence" value="ECO:0007669"/>
    <property type="project" value="InterPro"/>
</dbReference>
<dbReference type="SMART" id="SM00862">
    <property type="entry name" value="Trans_reg_C"/>
    <property type="match status" value="1"/>
</dbReference>
<dbReference type="GO" id="GO:0006355">
    <property type="term" value="P:regulation of DNA-templated transcription"/>
    <property type="evidence" value="ECO:0007669"/>
    <property type="project" value="InterPro"/>
</dbReference>
<dbReference type="Gene3D" id="1.10.10.10">
    <property type="entry name" value="Winged helix-like DNA-binding domain superfamily/Winged helix DNA-binding domain"/>
    <property type="match status" value="1"/>
</dbReference>
<name>A0A085FYX9_9ENTR</name>
<dbReference type="GO" id="GO:0003677">
    <property type="term" value="F:DNA binding"/>
    <property type="evidence" value="ECO:0007669"/>
    <property type="project" value="UniProtKB-UniRule"/>
</dbReference>
<feature type="region of interest" description="Disordered" evidence="3">
    <location>
        <begin position="139"/>
        <end position="164"/>
    </location>
</feature>
<dbReference type="Proteomes" id="UP000028653">
    <property type="component" value="Unassembled WGS sequence"/>
</dbReference>
<dbReference type="PROSITE" id="PS51755">
    <property type="entry name" value="OMPR_PHOB"/>
    <property type="match status" value="1"/>
</dbReference>
<dbReference type="eggNOG" id="COG3710">
    <property type="taxonomic scope" value="Bacteria"/>
</dbReference>
<proteinExistence type="predicted"/>
<dbReference type="Pfam" id="PF00486">
    <property type="entry name" value="Trans_reg_C"/>
    <property type="match status" value="1"/>
</dbReference>
<keyword evidence="4" id="KW-0472">Membrane</keyword>
<feature type="domain" description="OmpR/PhoB-type" evidence="5">
    <location>
        <begin position="2"/>
        <end position="106"/>
    </location>
</feature>
<evidence type="ECO:0000256" key="4">
    <source>
        <dbReference type="SAM" id="Phobius"/>
    </source>
</evidence>
<dbReference type="InterPro" id="IPR016032">
    <property type="entry name" value="Sig_transdc_resp-reg_C-effctor"/>
</dbReference>
<evidence type="ECO:0000256" key="2">
    <source>
        <dbReference type="PROSITE-ProRule" id="PRU01091"/>
    </source>
</evidence>
<keyword evidence="4" id="KW-0812">Transmembrane</keyword>
<dbReference type="RefSeq" id="WP_051873778.1">
    <property type="nucleotide sequence ID" value="NZ_JMPI01000077.1"/>
</dbReference>
<protein>
    <submittedName>
        <fullName evidence="6">Putative MarT family transcriptional regulator</fullName>
    </submittedName>
</protein>
<evidence type="ECO:0000256" key="3">
    <source>
        <dbReference type="SAM" id="MobiDB-lite"/>
    </source>
</evidence>
<evidence type="ECO:0000313" key="6">
    <source>
        <dbReference type="EMBL" id="KFC76674.1"/>
    </source>
</evidence>
<evidence type="ECO:0000313" key="7">
    <source>
        <dbReference type="Proteomes" id="UP000028653"/>
    </source>
</evidence>
<dbReference type="InterPro" id="IPR001867">
    <property type="entry name" value="OmpR/PhoB-type_DNA-bd"/>
</dbReference>
<dbReference type="STRING" id="1006004.GBAG_4394"/>
<dbReference type="OrthoDB" id="7003224at2"/>
<sequence length="304" mass="33719">MNVKYLINNKVIFDPDERSLRMVTAQDVKISLHIPASRCLLQLVESQGELLTQEFLFNNIWGAQGASVSSNTLYQNIGIVRKSLKSAGIDENIVQTLSRKGVIFTGDVSLFNANIGEPALINNPIEIPIIPENRPSAFESEFSAGSDETGHNEAGDVASDEPINSPQEESEILHHQKIALSPVSIKRSYSNWTALAAVIFFMLGLGVYILRFNSVYFFADYHPMGKVDGCELLSSYYDEATAKKAFSEILKNQNISCEKNASWAYLTINRLPEGSSLLICDKSIKDSLSRCKSYISLEADNEIH</sequence>
<feature type="DNA-binding region" description="OmpR/PhoB-type" evidence="2">
    <location>
        <begin position="2"/>
        <end position="106"/>
    </location>
</feature>
<organism evidence="6 7">
    <name type="scientific">Buttiauxella agrestis ATCC 33320</name>
    <dbReference type="NCBI Taxonomy" id="1006004"/>
    <lineage>
        <taxon>Bacteria</taxon>
        <taxon>Pseudomonadati</taxon>
        <taxon>Pseudomonadota</taxon>
        <taxon>Gammaproteobacteria</taxon>
        <taxon>Enterobacterales</taxon>
        <taxon>Enterobacteriaceae</taxon>
        <taxon>Buttiauxella</taxon>
    </lineage>
</organism>
<dbReference type="InterPro" id="IPR036388">
    <property type="entry name" value="WH-like_DNA-bd_sf"/>
</dbReference>
<reference evidence="6 7" key="1">
    <citation type="submission" date="2014-05" db="EMBL/GenBank/DDBJ databases">
        <title>ATOL: Assembling a taxonomically balanced genome-scale reconstruction of the evolutionary history of the Enterobacteriaceae.</title>
        <authorList>
            <person name="Plunkett G.III."/>
            <person name="Neeno-Eckwall E.C."/>
            <person name="Glasner J.D."/>
            <person name="Perna N.T."/>
        </authorList>
    </citation>
    <scope>NUCLEOTIDE SEQUENCE [LARGE SCALE GENOMIC DNA]</scope>
    <source>
        <strain evidence="6 7">ATCC 33320</strain>
    </source>
</reference>
<dbReference type="AlphaFoldDB" id="A0A085FYX9"/>
<evidence type="ECO:0000259" key="5">
    <source>
        <dbReference type="PROSITE" id="PS51755"/>
    </source>
</evidence>
<dbReference type="SUPFAM" id="SSF46894">
    <property type="entry name" value="C-terminal effector domain of the bipartite response regulators"/>
    <property type="match status" value="1"/>
</dbReference>
<keyword evidence="1 2" id="KW-0238">DNA-binding</keyword>
<feature type="transmembrane region" description="Helical" evidence="4">
    <location>
        <begin position="189"/>
        <end position="210"/>
    </location>
</feature>